<dbReference type="AlphaFoldDB" id="A0A3R8SAS7"/>
<comment type="caution">
    <text evidence="4">The sequence shown here is derived from an EMBL/GenBank/DDBJ whole genome shotgun (WGS) entry which is preliminary data.</text>
</comment>
<keyword evidence="5" id="KW-1185">Reference proteome</keyword>
<evidence type="ECO:0000259" key="3">
    <source>
        <dbReference type="Pfam" id="PF00487"/>
    </source>
</evidence>
<evidence type="ECO:0000256" key="2">
    <source>
        <dbReference type="SAM" id="Phobius"/>
    </source>
</evidence>
<gene>
    <name evidence="4" type="ORF">EIP75_01300</name>
</gene>
<protein>
    <submittedName>
        <fullName evidence="4">Fatty acid desaturase</fullName>
    </submittedName>
</protein>
<dbReference type="EMBL" id="RSED01000001">
    <property type="protein sequence ID" value="RRS06253.1"/>
    <property type="molecule type" value="Genomic_DNA"/>
</dbReference>
<evidence type="ECO:0000256" key="1">
    <source>
        <dbReference type="SAM" id="MobiDB-lite"/>
    </source>
</evidence>
<feature type="region of interest" description="Disordered" evidence="1">
    <location>
        <begin position="1"/>
        <end position="29"/>
    </location>
</feature>
<dbReference type="Proteomes" id="UP000269265">
    <property type="component" value="Unassembled WGS sequence"/>
</dbReference>
<organism evidence="4 5">
    <name type="scientific">Aquabacterium soli</name>
    <dbReference type="NCBI Taxonomy" id="2493092"/>
    <lineage>
        <taxon>Bacteria</taxon>
        <taxon>Pseudomonadati</taxon>
        <taxon>Pseudomonadota</taxon>
        <taxon>Betaproteobacteria</taxon>
        <taxon>Burkholderiales</taxon>
        <taxon>Aquabacterium</taxon>
    </lineage>
</organism>
<dbReference type="Pfam" id="PF00487">
    <property type="entry name" value="FA_desaturase"/>
    <property type="match status" value="1"/>
</dbReference>
<dbReference type="RefSeq" id="WP_125241396.1">
    <property type="nucleotide sequence ID" value="NZ_RSED01000001.1"/>
</dbReference>
<feature type="transmembrane region" description="Helical" evidence="2">
    <location>
        <begin position="250"/>
        <end position="271"/>
    </location>
</feature>
<dbReference type="InterPro" id="IPR005804">
    <property type="entry name" value="FA_desaturase_dom"/>
</dbReference>
<keyword evidence="2" id="KW-0812">Transmembrane</keyword>
<feature type="transmembrane region" description="Helical" evidence="2">
    <location>
        <begin position="56"/>
        <end position="77"/>
    </location>
</feature>
<name>A0A3R8SAS7_9BURK</name>
<feature type="transmembrane region" description="Helical" evidence="2">
    <location>
        <begin position="215"/>
        <end position="238"/>
    </location>
</feature>
<accession>A0A3R8SAS7</accession>
<feature type="domain" description="Fatty acid desaturase" evidence="3">
    <location>
        <begin position="79"/>
        <end position="358"/>
    </location>
</feature>
<dbReference type="OrthoDB" id="696651at2"/>
<evidence type="ECO:0000313" key="5">
    <source>
        <dbReference type="Proteomes" id="UP000269265"/>
    </source>
</evidence>
<evidence type="ECO:0000313" key="4">
    <source>
        <dbReference type="EMBL" id="RRS06253.1"/>
    </source>
</evidence>
<proteinExistence type="predicted"/>
<keyword evidence="2" id="KW-1133">Transmembrane helix</keyword>
<sequence>MSHPASIHRSRRDHAQDSPAPSPLSDMQKAQRIRAEVGAAGERMRARHAWLRHQDAIGLTIQLGAIAGMGLCAWAYLAGWAPWWAVVLPIAIFASLTHEIEHDLIHQLYFKNRPWVQDALLLLGWCARPSTVNPWIRRQMHFHHHKHSGQATDYEERAITNGQPWGLKRLLMTSDTILSYALRRREMRGIMKAYVLEVDKPATRSAFHRAMAAKLLSLAPLGMAFWGAWHLFLGFHAIDIGARLLGSPMAWSPGTLAFMAALQAWVVCLILPNVLRNFALHFISSNMHYFGDVERGNLLQQCQVLNHPLFWPLQLLCFNFGSTHAIHHFVVGQPFYLRQMIAGEAHQSMRRMGVPFNDLGTFRRANRRLAPHAPTV</sequence>
<reference evidence="4 5" key="1">
    <citation type="submission" date="2018-12" db="EMBL/GenBank/DDBJ databases">
        <title>The whole draft genome of Aquabacterium sp. SJQ9.</title>
        <authorList>
            <person name="Sun L."/>
            <person name="Gao X."/>
            <person name="Chen W."/>
            <person name="Huang K."/>
        </authorList>
    </citation>
    <scope>NUCLEOTIDE SEQUENCE [LARGE SCALE GENOMIC DNA]</scope>
    <source>
        <strain evidence="4 5">SJQ9</strain>
    </source>
</reference>
<keyword evidence="2" id="KW-0472">Membrane</keyword>
<dbReference type="GO" id="GO:0006629">
    <property type="term" value="P:lipid metabolic process"/>
    <property type="evidence" value="ECO:0007669"/>
    <property type="project" value="InterPro"/>
</dbReference>
<feature type="transmembrane region" description="Helical" evidence="2">
    <location>
        <begin position="83"/>
        <end position="100"/>
    </location>
</feature>
<feature type="compositionally biased region" description="Basic residues" evidence="1">
    <location>
        <begin position="1"/>
        <end position="12"/>
    </location>
</feature>